<gene>
    <name evidence="2" type="ORF">ANN_05673</name>
</gene>
<name>A0ABQ8TCS1_PERAM</name>
<organism evidence="2 3">
    <name type="scientific">Periplaneta americana</name>
    <name type="common">American cockroach</name>
    <name type="synonym">Blatta americana</name>
    <dbReference type="NCBI Taxonomy" id="6978"/>
    <lineage>
        <taxon>Eukaryota</taxon>
        <taxon>Metazoa</taxon>
        <taxon>Ecdysozoa</taxon>
        <taxon>Arthropoda</taxon>
        <taxon>Hexapoda</taxon>
        <taxon>Insecta</taxon>
        <taxon>Pterygota</taxon>
        <taxon>Neoptera</taxon>
        <taxon>Polyneoptera</taxon>
        <taxon>Dictyoptera</taxon>
        <taxon>Blattodea</taxon>
        <taxon>Blattoidea</taxon>
        <taxon>Blattidae</taxon>
        <taxon>Blattinae</taxon>
        <taxon>Periplaneta</taxon>
    </lineage>
</organism>
<reference evidence="2 3" key="1">
    <citation type="journal article" date="2022" name="Allergy">
        <title>Genome assembly and annotation of Periplaneta americana reveal a comprehensive cockroach allergen profile.</title>
        <authorList>
            <person name="Wang L."/>
            <person name="Xiong Q."/>
            <person name="Saelim N."/>
            <person name="Wang L."/>
            <person name="Nong W."/>
            <person name="Wan A.T."/>
            <person name="Shi M."/>
            <person name="Liu X."/>
            <person name="Cao Q."/>
            <person name="Hui J.H.L."/>
            <person name="Sookrung N."/>
            <person name="Leung T.F."/>
            <person name="Tungtrongchitr A."/>
            <person name="Tsui S.K.W."/>
        </authorList>
    </citation>
    <scope>NUCLEOTIDE SEQUENCE [LARGE SCALE GENOMIC DNA]</scope>
    <source>
        <strain evidence="2">PWHHKU_190912</strain>
    </source>
</reference>
<evidence type="ECO:0000313" key="2">
    <source>
        <dbReference type="EMBL" id="KAJ4443886.1"/>
    </source>
</evidence>
<evidence type="ECO:0000256" key="1">
    <source>
        <dbReference type="SAM" id="MobiDB-lite"/>
    </source>
</evidence>
<dbReference type="Proteomes" id="UP001148838">
    <property type="component" value="Unassembled WGS sequence"/>
</dbReference>
<feature type="compositionally biased region" description="Polar residues" evidence="1">
    <location>
        <begin position="11"/>
        <end position="21"/>
    </location>
</feature>
<dbReference type="EMBL" id="JAJSOF020000013">
    <property type="protein sequence ID" value="KAJ4443886.1"/>
    <property type="molecule type" value="Genomic_DNA"/>
</dbReference>
<feature type="region of interest" description="Disordered" evidence="1">
    <location>
        <begin position="113"/>
        <end position="148"/>
    </location>
</feature>
<protein>
    <submittedName>
        <fullName evidence="2">Uncharacterized protein</fullName>
    </submittedName>
</protein>
<feature type="region of interest" description="Disordered" evidence="1">
    <location>
        <begin position="60"/>
        <end position="87"/>
    </location>
</feature>
<comment type="caution">
    <text evidence="2">The sequence shown here is derived from an EMBL/GenBank/DDBJ whole genome shotgun (WGS) entry which is preliminary data.</text>
</comment>
<accession>A0ABQ8TCS1</accession>
<evidence type="ECO:0000313" key="3">
    <source>
        <dbReference type="Proteomes" id="UP001148838"/>
    </source>
</evidence>
<keyword evidence="3" id="KW-1185">Reference proteome</keyword>
<sequence>MAGLCEGGNEPSGSLKASNEQLAYPSSSIDKRGFQSTLALTAAYTTNDIEAMKSRQITIANQTRGGRNMHTLEWSSPPNDSGSQKPHECVDIIRDCRAAMLNTCVLTSARARPGRTWTPASHPTGAKFGEHRSEAQHCGARPSSNLRQ</sequence>
<feature type="region of interest" description="Disordered" evidence="1">
    <location>
        <begin position="1"/>
        <end position="21"/>
    </location>
</feature>
<proteinExistence type="predicted"/>
<feature type="compositionally biased region" description="Polar residues" evidence="1">
    <location>
        <begin position="73"/>
        <end position="84"/>
    </location>
</feature>